<keyword evidence="6 13" id="KW-1133">Transmembrane helix</keyword>
<dbReference type="InterPro" id="IPR051163">
    <property type="entry name" value="Sodium:Solute_Symporter_SSF"/>
</dbReference>
<feature type="transmembrane region" description="Helical" evidence="13">
    <location>
        <begin position="146"/>
        <end position="168"/>
    </location>
</feature>
<dbReference type="Pfam" id="PF00474">
    <property type="entry name" value="SSF"/>
    <property type="match status" value="1"/>
</dbReference>
<comment type="similarity">
    <text evidence="2 11">Belongs to the sodium:solute symporter (SSF) (TC 2.A.21) family.</text>
</comment>
<feature type="transmembrane region" description="Helical" evidence="13">
    <location>
        <begin position="409"/>
        <end position="429"/>
    </location>
</feature>
<keyword evidence="9 13" id="KW-0472">Membrane</keyword>
<evidence type="ECO:0000256" key="8">
    <source>
        <dbReference type="ARBA" id="ARBA00023065"/>
    </source>
</evidence>
<proteinExistence type="inferred from homology"/>
<evidence type="ECO:0000256" key="1">
    <source>
        <dbReference type="ARBA" id="ARBA00004651"/>
    </source>
</evidence>
<evidence type="ECO:0000256" key="7">
    <source>
        <dbReference type="ARBA" id="ARBA00023053"/>
    </source>
</evidence>
<keyword evidence="7" id="KW-0915">Sodium</keyword>
<dbReference type="PANTHER" id="PTHR42985">
    <property type="entry name" value="SODIUM-COUPLED MONOCARBOXYLATE TRANSPORTER"/>
    <property type="match status" value="1"/>
</dbReference>
<feature type="region of interest" description="Disordered" evidence="12">
    <location>
        <begin position="42"/>
        <end position="61"/>
    </location>
</feature>
<evidence type="ECO:0000256" key="12">
    <source>
        <dbReference type="SAM" id="MobiDB-lite"/>
    </source>
</evidence>
<feature type="transmembrane region" description="Helical" evidence="13">
    <location>
        <begin position="464"/>
        <end position="487"/>
    </location>
</feature>
<reference evidence="14" key="1">
    <citation type="submission" date="2021-02" db="EMBL/GenBank/DDBJ databases">
        <authorList>
            <person name="Nowell W R."/>
        </authorList>
    </citation>
    <scope>NUCLEOTIDE SEQUENCE</scope>
    <source>
        <strain evidence="14">Ploen Becks lab</strain>
    </source>
</reference>
<evidence type="ECO:0000313" key="14">
    <source>
        <dbReference type="EMBL" id="CAF0739242.1"/>
    </source>
</evidence>
<feature type="compositionally biased region" description="Polar residues" evidence="12">
    <location>
        <begin position="51"/>
        <end position="61"/>
    </location>
</feature>
<name>A0A813NV06_9BILA</name>
<evidence type="ECO:0000256" key="6">
    <source>
        <dbReference type="ARBA" id="ARBA00022989"/>
    </source>
</evidence>
<evidence type="ECO:0000256" key="4">
    <source>
        <dbReference type="ARBA" id="ARBA00022475"/>
    </source>
</evidence>
<dbReference type="PROSITE" id="PS50283">
    <property type="entry name" value="NA_SOLUT_SYMP_3"/>
    <property type="match status" value="1"/>
</dbReference>
<dbReference type="EMBL" id="CAJNOC010000286">
    <property type="protein sequence ID" value="CAF0739242.1"/>
    <property type="molecule type" value="Genomic_DNA"/>
</dbReference>
<accession>A0A813NV06</accession>
<protein>
    <submittedName>
        <fullName evidence="14">Uncharacterized protein</fullName>
    </submittedName>
</protein>
<keyword evidence="4" id="KW-1003">Cell membrane</keyword>
<keyword evidence="5 13" id="KW-0812">Transmembrane</keyword>
<dbReference type="PANTHER" id="PTHR42985:SF40">
    <property type="entry name" value="LD47995P-RELATED"/>
    <property type="match status" value="1"/>
</dbReference>
<dbReference type="GO" id="GO:0005886">
    <property type="term" value="C:plasma membrane"/>
    <property type="evidence" value="ECO:0007669"/>
    <property type="project" value="UniProtKB-SubCell"/>
</dbReference>
<dbReference type="InterPro" id="IPR038377">
    <property type="entry name" value="Na/Glc_symporter_sf"/>
</dbReference>
<keyword evidence="8" id="KW-0406">Ion transport</keyword>
<dbReference type="Gene3D" id="1.20.1730.10">
    <property type="entry name" value="Sodium/glucose cotransporter"/>
    <property type="match status" value="1"/>
</dbReference>
<keyword evidence="3" id="KW-0813">Transport</keyword>
<feature type="transmembrane region" description="Helical" evidence="13">
    <location>
        <begin position="536"/>
        <end position="560"/>
    </location>
</feature>
<evidence type="ECO:0000256" key="5">
    <source>
        <dbReference type="ARBA" id="ARBA00022692"/>
    </source>
</evidence>
<keyword evidence="10" id="KW-0739">Sodium transport</keyword>
<evidence type="ECO:0000256" key="9">
    <source>
        <dbReference type="ARBA" id="ARBA00023136"/>
    </source>
</evidence>
<comment type="subcellular location">
    <subcellularLocation>
        <location evidence="1">Cell membrane</location>
        <topology evidence="1">Multi-pass membrane protein</topology>
    </subcellularLocation>
</comment>
<keyword evidence="15" id="KW-1185">Reference proteome</keyword>
<dbReference type="Proteomes" id="UP000663879">
    <property type="component" value="Unassembled WGS sequence"/>
</dbReference>
<evidence type="ECO:0000256" key="2">
    <source>
        <dbReference type="ARBA" id="ARBA00006434"/>
    </source>
</evidence>
<feature type="transmembrane region" description="Helical" evidence="13">
    <location>
        <begin position="99"/>
        <end position="122"/>
    </location>
</feature>
<dbReference type="AlphaFoldDB" id="A0A813NV06"/>
<evidence type="ECO:0000256" key="10">
    <source>
        <dbReference type="ARBA" id="ARBA00023201"/>
    </source>
</evidence>
<evidence type="ECO:0000256" key="11">
    <source>
        <dbReference type="RuleBase" id="RU362091"/>
    </source>
</evidence>
<feature type="transmembrane region" description="Helical" evidence="13">
    <location>
        <begin position="5"/>
        <end position="24"/>
    </location>
</feature>
<dbReference type="GO" id="GO:0006814">
    <property type="term" value="P:sodium ion transport"/>
    <property type="evidence" value="ECO:0007669"/>
    <property type="project" value="UniProtKB-KW"/>
</dbReference>
<evidence type="ECO:0000313" key="15">
    <source>
        <dbReference type="Proteomes" id="UP000663879"/>
    </source>
</evidence>
<evidence type="ECO:0000256" key="3">
    <source>
        <dbReference type="ARBA" id="ARBA00022448"/>
    </source>
</evidence>
<comment type="caution">
    <text evidence="14">The sequence shown here is derived from an EMBL/GenBank/DDBJ whole genome shotgun (WGS) entry which is preliminary data.</text>
</comment>
<organism evidence="14 15">
    <name type="scientific">Brachionus calyciflorus</name>
    <dbReference type="NCBI Taxonomy" id="104777"/>
    <lineage>
        <taxon>Eukaryota</taxon>
        <taxon>Metazoa</taxon>
        <taxon>Spiralia</taxon>
        <taxon>Gnathifera</taxon>
        <taxon>Rotifera</taxon>
        <taxon>Eurotatoria</taxon>
        <taxon>Monogononta</taxon>
        <taxon>Pseudotrocha</taxon>
        <taxon>Ploima</taxon>
        <taxon>Brachionidae</taxon>
        <taxon>Brachionus</taxon>
    </lineage>
</organism>
<dbReference type="InterPro" id="IPR001734">
    <property type="entry name" value="Na/solute_symporter"/>
</dbReference>
<evidence type="ECO:0000256" key="13">
    <source>
        <dbReference type="SAM" id="Phobius"/>
    </source>
</evidence>
<feature type="transmembrane region" description="Helical" evidence="13">
    <location>
        <begin position="174"/>
        <end position="199"/>
    </location>
</feature>
<gene>
    <name evidence="14" type="ORF">OXX778_LOCUS3302</name>
</gene>
<feature type="transmembrane region" description="Helical" evidence="13">
    <location>
        <begin position="206"/>
        <end position="227"/>
    </location>
</feature>
<sequence>MLWEIVFFCLSVLIYILFLVEKSYQPARNNLKFLAKLSISSSTSSTSSLSPLDQKSTTTTKDNNEENFLKQILISWSSVNTSFMFAGSILETYLFGARIIFNTLSVCLGYLLALVLFQSFFYKLDKSINSPYEYIEQRYPGKYGKILRNLCTMVSCIFSFSFLTLHLWGSAITLSILLPIHLSLSTFLVGLISLLMTFLTHNKKQFFFVHIIQFLIILLALLMAILIDLFENEHGKPAELIDIAREYGRLKIIETTFDLTTKYTIWNQVFSSPISWCAFHCLVPSNFKKIRSTSTNLKSKILLMSNIPLIIIINCLLVFAGIMSFVHFYGCDPILIKKFDDKNQIGPYWLMQSLSKKIPSLTGLAFASYILISLNQHSMGLSALKTTILSDLCRDFKQNKRISSEKVNFILNFLLSILSLSGAMLLTYARNSLLSLFYLFSNTFNPPLFGLMLLSIYNPMANCFGALISFCLSLFASVWLLVGRIYFLHDHSPEFEPNTFLCENSTLPIDNYSFSNVTTLTSTVHPAFSLYNISSLWYPLFSVLFIFLFGSLLSLIYSLIKSKIKAYIK</sequence>
<dbReference type="GO" id="GO:0015293">
    <property type="term" value="F:symporter activity"/>
    <property type="evidence" value="ECO:0007669"/>
    <property type="project" value="TreeGrafter"/>
</dbReference>
<feature type="transmembrane region" description="Helical" evidence="13">
    <location>
        <begin position="435"/>
        <end position="457"/>
    </location>
</feature>
<feature type="transmembrane region" description="Helical" evidence="13">
    <location>
        <begin position="307"/>
        <end position="329"/>
    </location>
</feature>